<gene>
    <name evidence="9" type="ORF">NLU13_0917</name>
</gene>
<dbReference type="SMART" id="SM00504">
    <property type="entry name" value="Ubox"/>
    <property type="match status" value="1"/>
</dbReference>
<sequence>MASQAQARQLKDEGNRLFKAGDYTGADSLYSKAIIADPKEPTLWTNRAMARLKLSLWPAVISDCTSALALAPSSMKGHYYLSQAQLALGDHDAALASALTAHRICAETNDRSLPAVTNMVLKVKKERWEEKEKRRQRQDKGLEEEVVQGLEREMEKELAECEGEVAKSEVRDEWEAKMRRVREVFERSRGEGDKKREVPDWAIDDISFGIMVDPVVTKTGKSYERASIMEHLRRNPENPTDPMTRETLRPADLRPNLALKQACEEFLEQNGWAVDW</sequence>
<accession>A0AA39GPY8</accession>
<dbReference type="InterPro" id="IPR019734">
    <property type="entry name" value="TPR_rpt"/>
</dbReference>
<evidence type="ECO:0000256" key="1">
    <source>
        <dbReference type="ARBA" id="ARBA00000900"/>
    </source>
</evidence>
<dbReference type="GO" id="GO:0043161">
    <property type="term" value="P:proteasome-mediated ubiquitin-dependent protein catabolic process"/>
    <property type="evidence" value="ECO:0007669"/>
    <property type="project" value="TreeGrafter"/>
</dbReference>
<keyword evidence="2" id="KW-0808">Transferase</keyword>
<comment type="caution">
    <text evidence="9">The sequence shown here is derived from an EMBL/GenBank/DDBJ whole genome shotgun (WGS) entry which is preliminary data.</text>
</comment>
<evidence type="ECO:0000313" key="10">
    <source>
        <dbReference type="Proteomes" id="UP001175261"/>
    </source>
</evidence>
<evidence type="ECO:0000259" key="8">
    <source>
        <dbReference type="PROSITE" id="PS51698"/>
    </source>
</evidence>
<keyword evidence="5" id="KW-0413">Isomerase</keyword>
<protein>
    <recommendedName>
        <fullName evidence="8">U-box domain-containing protein</fullName>
    </recommendedName>
</protein>
<dbReference type="GO" id="GO:0003755">
    <property type="term" value="F:peptidyl-prolyl cis-trans isomerase activity"/>
    <property type="evidence" value="ECO:0007669"/>
    <property type="project" value="UniProtKB-KW"/>
</dbReference>
<dbReference type="InterPro" id="IPR003613">
    <property type="entry name" value="Ubox_domain"/>
</dbReference>
<dbReference type="GO" id="GO:0061630">
    <property type="term" value="F:ubiquitin protein ligase activity"/>
    <property type="evidence" value="ECO:0007669"/>
    <property type="project" value="UniProtKB-EC"/>
</dbReference>
<comment type="catalytic activity">
    <reaction evidence="1">
        <text>S-ubiquitinyl-[E2 ubiquitin-conjugating enzyme]-L-cysteine + [acceptor protein]-L-lysine = [E2 ubiquitin-conjugating enzyme]-L-cysteine + N(6)-ubiquitinyl-[acceptor protein]-L-lysine.</text>
        <dbReference type="EC" id="2.3.2.27"/>
    </reaction>
</comment>
<dbReference type="AlphaFoldDB" id="A0AA39GPY8"/>
<keyword evidence="10" id="KW-1185">Reference proteome</keyword>
<dbReference type="GO" id="GO:0005737">
    <property type="term" value="C:cytoplasm"/>
    <property type="evidence" value="ECO:0007669"/>
    <property type="project" value="TreeGrafter"/>
</dbReference>
<dbReference type="Gene3D" id="1.25.40.10">
    <property type="entry name" value="Tetratricopeptide repeat domain"/>
    <property type="match status" value="1"/>
</dbReference>
<evidence type="ECO:0000256" key="7">
    <source>
        <dbReference type="SAM" id="Coils"/>
    </source>
</evidence>
<dbReference type="PROSITE" id="PS50005">
    <property type="entry name" value="TPR"/>
    <property type="match status" value="1"/>
</dbReference>
<evidence type="ECO:0000313" key="9">
    <source>
        <dbReference type="EMBL" id="KAK0391417.1"/>
    </source>
</evidence>
<dbReference type="GO" id="GO:0000209">
    <property type="term" value="P:protein polyubiquitination"/>
    <property type="evidence" value="ECO:0007669"/>
    <property type="project" value="TreeGrafter"/>
</dbReference>
<keyword evidence="7" id="KW-0175">Coiled coil</keyword>
<dbReference type="SMART" id="SM00028">
    <property type="entry name" value="TPR"/>
    <property type="match status" value="3"/>
</dbReference>
<feature type="coiled-coil region" evidence="7">
    <location>
        <begin position="125"/>
        <end position="171"/>
    </location>
</feature>
<dbReference type="PROSITE" id="PS51698">
    <property type="entry name" value="U_BOX"/>
    <property type="match status" value="1"/>
</dbReference>
<dbReference type="Gene3D" id="3.30.40.10">
    <property type="entry name" value="Zinc/RING finger domain, C3HC4 (zinc finger)"/>
    <property type="match status" value="1"/>
</dbReference>
<evidence type="ECO:0000256" key="2">
    <source>
        <dbReference type="ARBA" id="ARBA00022679"/>
    </source>
</evidence>
<dbReference type="SUPFAM" id="SSF48452">
    <property type="entry name" value="TPR-like"/>
    <property type="match status" value="1"/>
</dbReference>
<dbReference type="GO" id="GO:0045862">
    <property type="term" value="P:positive regulation of proteolysis"/>
    <property type="evidence" value="ECO:0007669"/>
    <property type="project" value="TreeGrafter"/>
</dbReference>
<evidence type="ECO:0000256" key="4">
    <source>
        <dbReference type="ARBA" id="ARBA00022786"/>
    </source>
</evidence>
<dbReference type="PANTHER" id="PTHR46803:SF2">
    <property type="entry name" value="E3 UBIQUITIN-PROTEIN LIGASE CHIP"/>
    <property type="match status" value="1"/>
</dbReference>
<evidence type="ECO:0000256" key="6">
    <source>
        <dbReference type="PROSITE-ProRule" id="PRU00339"/>
    </source>
</evidence>
<dbReference type="InterPro" id="IPR011990">
    <property type="entry name" value="TPR-like_helical_dom_sf"/>
</dbReference>
<dbReference type="GO" id="GO:0006515">
    <property type="term" value="P:protein quality control for misfolded or incompletely synthesized proteins"/>
    <property type="evidence" value="ECO:0007669"/>
    <property type="project" value="TreeGrafter"/>
</dbReference>
<keyword evidence="5" id="KW-0697">Rotamase</keyword>
<reference evidence="9" key="1">
    <citation type="submission" date="2022-10" db="EMBL/GenBank/DDBJ databases">
        <title>Determination and structural analysis of whole genome sequence of Sarocladium strictum F4-1.</title>
        <authorList>
            <person name="Hu L."/>
            <person name="Jiang Y."/>
        </authorList>
    </citation>
    <scope>NUCLEOTIDE SEQUENCE</scope>
    <source>
        <strain evidence="9">F4-1</strain>
    </source>
</reference>
<keyword evidence="3" id="KW-0677">Repeat</keyword>
<dbReference type="PANTHER" id="PTHR46803">
    <property type="entry name" value="E3 UBIQUITIN-PROTEIN LIGASE CHIP"/>
    <property type="match status" value="1"/>
</dbReference>
<organism evidence="9 10">
    <name type="scientific">Sarocladium strictum</name>
    <name type="common">Black bundle disease fungus</name>
    <name type="synonym">Acremonium strictum</name>
    <dbReference type="NCBI Taxonomy" id="5046"/>
    <lineage>
        <taxon>Eukaryota</taxon>
        <taxon>Fungi</taxon>
        <taxon>Dikarya</taxon>
        <taxon>Ascomycota</taxon>
        <taxon>Pezizomycotina</taxon>
        <taxon>Sordariomycetes</taxon>
        <taxon>Hypocreomycetidae</taxon>
        <taxon>Hypocreales</taxon>
        <taxon>Sarocladiaceae</taxon>
        <taxon>Sarocladium</taxon>
    </lineage>
</organism>
<dbReference type="GO" id="GO:0051087">
    <property type="term" value="F:protein-folding chaperone binding"/>
    <property type="evidence" value="ECO:0007669"/>
    <property type="project" value="TreeGrafter"/>
</dbReference>
<feature type="repeat" description="TPR" evidence="6">
    <location>
        <begin position="7"/>
        <end position="40"/>
    </location>
</feature>
<dbReference type="EMBL" id="JAPDFR010000001">
    <property type="protein sequence ID" value="KAK0391417.1"/>
    <property type="molecule type" value="Genomic_DNA"/>
</dbReference>
<evidence type="ECO:0000256" key="3">
    <source>
        <dbReference type="ARBA" id="ARBA00022737"/>
    </source>
</evidence>
<proteinExistence type="predicted"/>
<dbReference type="SUPFAM" id="SSF57850">
    <property type="entry name" value="RING/U-box"/>
    <property type="match status" value="1"/>
</dbReference>
<dbReference type="Proteomes" id="UP001175261">
    <property type="component" value="Unassembled WGS sequence"/>
</dbReference>
<dbReference type="InterPro" id="IPR013083">
    <property type="entry name" value="Znf_RING/FYVE/PHD"/>
</dbReference>
<evidence type="ECO:0000256" key="5">
    <source>
        <dbReference type="ARBA" id="ARBA00023110"/>
    </source>
</evidence>
<dbReference type="Pfam" id="PF13432">
    <property type="entry name" value="TPR_16"/>
    <property type="match status" value="1"/>
</dbReference>
<keyword evidence="4" id="KW-0833">Ubl conjugation pathway</keyword>
<feature type="domain" description="U-box" evidence="8">
    <location>
        <begin position="197"/>
        <end position="273"/>
    </location>
</feature>
<dbReference type="Pfam" id="PF04564">
    <property type="entry name" value="U-box"/>
    <property type="match status" value="1"/>
</dbReference>
<name>A0AA39GPY8_SARSR</name>
<keyword evidence="6" id="KW-0802">TPR repeat</keyword>
<dbReference type="GO" id="GO:0071218">
    <property type="term" value="P:cellular response to misfolded protein"/>
    <property type="evidence" value="ECO:0007669"/>
    <property type="project" value="TreeGrafter"/>
</dbReference>